<dbReference type="Gene3D" id="3.40.430.10">
    <property type="entry name" value="Dihydrofolate Reductase, subunit A"/>
    <property type="match status" value="1"/>
</dbReference>
<dbReference type="PANTHER" id="PTHR38011">
    <property type="entry name" value="DIHYDROFOLATE REDUCTASE FAMILY PROTEIN (AFU_ORTHOLOGUE AFUA_8G06820)"/>
    <property type="match status" value="1"/>
</dbReference>
<protein>
    <submittedName>
        <fullName evidence="2">Dihydrofolate reductase</fullName>
    </submittedName>
</protein>
<dbReference type="EMBL" id="BMOU01000004">
    <property type="protein sequence ID" value="GGN97744.1"/>
    <property type="molecule type" value="Genomic_DNA"/>
</dbReference>
<reference evidence="2" key="2">
    <citation type="submission" date="2020-09" db="EMBL/GenBank/DDBJ databases">
        <authorList>
            <person name="Sun Q."/>
            <person name="Ohkuma M."/>
        </authorList>
    </citation>
    <scope>NUCLEOTIDE SEQUENCE</scope>
    <source>
        <strain evidence="2">JCM 17820</strain>
    </source>
</reference>
<evidence type="ECO:0000259" key="1">
    <source>
        <dbReference type="Pfam" id="PF01872"/>
    </source>
</evidence>
<sequence length="176" mass="19256">MDRSTTVLYVATSVDGYVATADGGVDWLDGFQSDEVSEGYDAFFDDVDCLVMGSTTYEQVLGFGEWPYDDRPTYVVTSRDLPRAADTVEFVSGGVDELAERLERRGDRIWLVGGAQLAQAFLREGHVDRLRLAVVPILLGGGISLFGDGPRQALTLVETTEYANGLVELAYEIDTE</sequence>
<dbReference type="Proteomes" id="UP000605784">
    <property type="component" value="Unassembled WGS sequence"/>
</dbReference>
<dbReference type="PANTHER" id="PTHR38011:SF11">
    <property type="entry name" value="2,5-DIAMINO-6-RIBOSYLAMINO-4(3H)-PYRIMIDINONE 5'-PHOSPHATE REDUCTASE"/>
    <property type="match status" value="1"/>
</dbReference>
<reference evidence="2" key="1">
    <citation type="journal article" date="2014" name="Int. J. Syst. Evol. Microbiol.">
        <title>Complete genome sequence of Corynebacterium casei LMG S-19264T (=DSM 44701T), isolated from a smear-ripened cheese.</title>
        <authorList>
            <consortium name="US DOE Joint Genome Institute (JGI-PGF)"/>
            <person name="Walter F."/>
            <person name="Albersmeier A."/>
            <person name="Kalinowski J."/>
            <person name="Ruckert C."/>
        </authorList>
    </citation>
    <scope>NUCLEOTIDE SEQUENCE</scope>
    <source>
        <strain evidence="2">JCM 17820</strain>
    </source>
</reference>
<dbReference type="GO" id="GO:0009231">
    <property type="term" value="P:riboflavin biosynthetic process"/>
    <property type="evidence" value="ECO:0007669"/>
    <property type="project" value="InterPro"/>
</dbReference>
<dbReference type="RefSeq" id="WP_188998840.1">
    <property type="nucleotide sequence ID" value="NZ_BMOU01000004.1"/>
</dbReference>
<dbReference type="SUPFAM" id="SSF53597">
    <property type="entry name" value="Dihydrofolate reductase-like"/>
    <property type="match status" value="1"/>
</dbReference>
<dbReference type="Pfam" id="PF01872">
    <property type="entry name" value="RibD_C"/>
    <property type="match status" value="1"/>
</dbReference>
<organism evidence="2 3">
    <name type="scientific">Haloarcula pellucida</name>
    <dbReference type="NCBI Taxonomy" id="1427151"/>
    <lineage>
        <taxon>Archaea</taxon>
        <taxon>Methanobacteriati</taxon>
        <taxon>Methanobacteriota</taxon>
        <taxon>Stenosarchaea group</taxon>
        <taxon>Halobacteria</taxon>
        <taxon>Halobacteriales</taxon>
        <taxon>Haloarculaceae</taxon>
        <taxon>Haloarcula</taxon>
    </lineage>
</organism>
<evidence type="ECO:0000313" key="2">
    <source>
        <dbReference type="EMBL" id="GGN97744.1"/>
    </source>
</evidence>
<dbReference type="GO" id="GO:0008703">
    <property type="term" value="F:5-amino-6-(5-phosphoribosylamino)uracil reductase activity"/>
    <property type="evidence" value="ECO:0007669"/>
    <property type="project" value="InterPro"/>
</dbReference>
<accession>A0A830GND7</accession>
<name>A0A830GND7_9EURY</name>
<gene>
    <name evidence="2" type="ORF">GCM10009030_27310</name>
</gene>
<comment type="caution">
    <text evidence="2">The sequence shown here is derived from an EMBL/GenBank/DDBJ whole genome shotgun (WGS) entry which is preliminary data.</text>
</comment>
<dbReference type="AlphaFoldDB" id="A0A830GND7"/>
<dbReference type="InterPro" id="IPR024072">
    <property type="entry name" value="DHFR-like_dom_sf"/>
</dbReference>
<evidence type="ECO:0000313" key="3">
    <source>
        <dbReference type="Proteomes" id="UP000605784"/>
    </source>
</evidence>
<feature type="domain" description="Bacterial bifunctional deaminase-reductase C-terminal" evidence="1">
    <location>
        <begin position="8"/>
        <end position="167"/>
    </location>
</feature>
<keyword evidence="3" id="KW-1185">Reference proteome</keyword>
<proteinExistence type="predicted"/>
<dbReference type="InterPro" id="IPR050765">
    <property type="entry name" value="Riboflavin_Biosynth_HTPR"/>
</dbReference>
<dbReference type="InterPro" id="IPR002734">
    <property type="entry name" value="RibDG_C"/>
</dbReference>